<evidence type="ECO:0000313" key="2">
    <source>
        <dbReference type="Proteomes" id="UP001580391"/>
    </source>
</evidence>
<evidence type="ECO:0008006" key="3">
    <source>
        <dbReference type="Google" id="ProtNLM"/>
    </source>
</evidence>
<dbReference type="RefSeq" id="WP_375517813.1">
    <property type="nucleotide sequence ID" value="NZ_JBHILI010000015.1"/>
</dbReference>
<protein>
    <recommendedName>
        <fullName evidence="3">HD domain-containing protein</fullName>
    </recommendedName>
</protein>
<gene>
    <name evidence="1" type="ORF">ACE5IX_19445</name>
</gene>
<comment type="caution">
    <text evidence="1">The sequence shown here is derived from an EMBL/GenBank/DDBJ whole genome shotgun (WGS) entry which is preliminary data.</text>
</comment>
<proteinExistence type="predicted"/>
<name>A0ABV5BTQ3_9LEPT</name>
<accession>A0ABV5BTQ3</accession>
<dbReference type="Proteomes" id="UP001580391">
    <property type="component" value="Unassembled WGS sequence"/>
</dbReference>
<sequence>MINFRNMLQSAGGYILHESTLEALESLYNFKKALDASDRLIKHHLIVLNTALKIVGGLPREVLPHFNIELLASGCSLHDAGKMIVTSELDHVGSTHEEIGRTLLILLGIPTIIANFCLSDEFDTMEKCISLLADTLWKGFRNYDIEDKLTELIADKMGWDFWDTFQILDGLFESIAKENFQIY</sequence>
<dbReference type="EMBL" id="JBHILJ010000026">
    <property type="protein sequence ID" value="MFB5738697.1"/>
    <property type="molecule type" value="Genomic_DNA"/>
</dbReference>
<dbReference type="SUPFAM" id="SSF109604">
    <property type="entry name" value="HD-domain/PDEase-like"/>
    <property type="match status" value="1"/>
</dbReference>
<organism evidence="1 2">
    <name type="scientific">Leptospira wolffii</name>
    <dbReference type="NCBI Taxonomy" id="409998"/>
    <lineage>
        <taxon>Bacteria</taxon>
        <taxon>Pseudomonadati</taxon>
        <taxon>Spirochaetota</taxon>
        <taxon>Spirochaetia</taxon>
        <taxon>Leptospirales</taxon>
        <taxon>Leptospiraceae</taxon>
        <taxon>Leptospira</taxon>
    </lineage>
</organism>
<reference evidence="1 2" key="1">
    <citation type="submission" date="2024-09" db="EMBL/GenBank/DDBJ databases">
        <title>Taxonomic and Genotyping Characterization of Leptospira Strains isolated from Multiple Sources in Colombia highlights the importance of intermediate species.</title>
        <authorList>
            <person name="Torres Higuera L."/>
            <person name="Rojas Tapias D."/>
            <person name="Jimenez Velasquez S."/>
            <person name="Renjifo Ibanez C."/>
        </authorList>
    </citation>
    <scope>NUCLEOTIDE SEQUENCE [LARGE SCALE GENOMIC DNA]</scope>
    <source>
        <strain evidence="1 2">Lep080</strain>
    </source>
</reference>
<keyword evidence="2" id="KW-1185">Reference proteome</keyword>
<evidence type="ECO:0000313" key="1">
    <source>
        <dbReference type="EMBL" id="MFB5738697.1"/>
    </source>
</evidence>